<dbReference type="GO" id="GO:0008658">
    <property type="term" value="F:penicillin binding"/>
    <property type="evidence" value="ECO:0007669"/>
    <property type="project" value="InterPro"/>
</dbReference>
<feature type="region of interest" description="Disordered" evidence="7">
    <location>
        <begin position="714"/>
        <end position="738"/>
    </location>
</feature>
<dbReference type="CDD" id="cd06576">
    <property type="entry name" value="PASTA_Pbp2x-like_1"/>
    <property type="match status" value="1"/>
</dbReference>
<keyword evidence="11" id="KW-1185">Reference proteome</keyword>
<dbReference type="Pfam" id="PF03793">
    <property type="entry name" value="PASTA"/>
    <property type="match status" value="2"/>
</dbReference>
<gene>
    <name evidence="10" type="ORF">DES48_101643</name>
</gene>
<evidence type="ECO:0000313" key="11">
    <source>
        <dbReference type="Proteomes" id="UP000252254"/>
    </source>
</evidence>
<accession>A0A366EIS4</accession>
<comment type="subcellular location">
    <subcellularLocation>
        <location evidence="1">Membrane</location>
    </subcellularLocation>
</comment>
<dbReference type="SUPFAM" id="SSF54184">
    <property type="entry name" value="Penicillin-binding protein 2x (pbp-2x), c-terminal domain"/>
    <property type="match status" value="2"/>
</dbReference>
<comment type="similarity">
    <text evidence="3">Belongs to the transpeptidase family.</text>
</comment>
<evidence type="ECO:0000259" key="9">
    <source>
        <dbReference type="PROSITE" id="PS51178"/>
    </source>
</evidence>
<dbReference type="SUPFAM" id="SSF56601">
    <property type="entry name" value="beta-lactamase/transpeptidase-like"/>
    <property type="match status" value="1"/>
</dbReference>
<dbReference type="InterPro" id="IPR005311">
    <property type="entry name" value="PBP_dimer"/>
</dbReference>
<evidence type="ECO:0000256" key="4">
    <source>
        <dbReference type="ARBA" id="ARBA00012448"/>
    </source>
</evidence>
<evidence type="ECO:0000256" key="6">
    <source>
        <dbReference type="ARBA" id="ARBA00034000"/>
    </source>
</evidence>
<dbReference type="SMART" id="SM00740">
    <property type="entry name" value="PASTA"/>
    <property type="match status" value="2"/>
</dbReference>
<dbReference type="Pfam" id="PF03717">
    <property type="entry name" value="PBP_dimer"/>
    <property type="match status" value="1"/>
</dbReference>
<dbReference type="EMBL" id="QNRI01000001">
    <property type="protein sequence ID" value="RBP01896.1"/>
    <property type="molecule type" value="Genomic_DNA"/>
</dbReference>
<keyword evidence="5 8" id="KW-0472">Membrane</keyword>
<dbReference type="EC" id="3.4.16.4" evidence="4"/>
<keyword evidence="8" id="KW-0812">Transmembrane</keyword>
<dbReference type="InterPro" id="IPR036138">
    <property type="entry name" value="PBP_dimer_sf"/>
</dbReference>
<dbReference type="RefSeq" id="WP_425451846.1">
    <property type="nucleotide sequence ID" value="NZ_BAABQN010000001.1"/>
</dbReference>
<dbReference type="GO" id="GO:0071555">
    <property type="term" value="P:cell wall organization"/>
    <property type="evidence" value="ECO:0007669"/>
    <property type="project" value="TreeGrafter"/>
</dbReference>
<dbReference type="GO" id="GO:0005886">
    <property type="term" value="C:plasma membrane"/>
    <property type="evidence" value="ECO:0007669"/>
    <property type="project" value="TreeGrafter"/>
</dbReference>
<evidence type="ECO:0000256" key="7">
    <source>
        <dbReference type="SAM" id="MobiDB-lite"/>
    </source>
</evidence>
<dbReference type="Gene3D" id="3.30.70.2110">
    <property type="match status" value="1"/>
</dbReference>
<dbReference type="STRING" id="200904.GCA_900168775_01471"/>
<dbReference type="Gene3D" id="2.20.70.70">
    <property type="match status" value="1"/>
</dbReference>
<dbReference type="InterPro" id="IPR012338">
    <property type="entry name" value="Beta-lactam/transpept-like"/>
</dbReference>
<evidence type="ECO:0000256" key="5">
    <source>
        <dbReference type="ARBA" id="ARBA00023136"/>
    </source>
</evidence>
<dbReference type="PROSITE" id="PS51178">
    <property type="entry name" value="PASTA"/>
    <property type="match status" value="1"/>
</dbReference>
<evidence type="ECO:0000256" key="2">
    <source>
        <dbReference type="ARBA" id="ARBA00004752"/>
    </source>
</evidence>
<dbReference type="InterPro" id="IPR050515">
    <property type="entry name" value="Beta-lactam/transpept"/>
</dbReference>
<evidence type="ECO:0000256" key="3">
    <source>
        <dbReference type="ARBA" id="ARBA00007171"/>
    </source>
</evidence>
<dbReference type="PANTHER" id="PTHR30627">
    <property type="entry name" value="PEPTIDOGLYCAN D,D-TRANSPEPTIDASE"/>
    <property type="match status" value="1"/>
</dbReference>
<keyword evidence="8" id="KW-1133">Transmembrane helix</keyword>
<feature type="transmembrane region" description="Helical" evidence="8">
    <location>
        <begin position="12"/>
        <end position="31"/>
    </location>
</feature>
<reference evidence="10 11" key="1">
    <citation type="submission" date="2018-06" db="EMBL/GenBank/DDBJ databases">
        <title>Genomic Encyclopedia of Type Strains, Phase IV (KMG-IV): sequencing the most valuable type-strain genomes for metagenomic binning, comparative biology and taxonomic classification.</title>
        <authorList>
            <person name="Goeker M."/>
        </authorList>
    </citation>
    <scope>NUCLEOTIDE SEQUENCE [LARGE SCALE GENOMIC DNA]</scope>
    <source>
        <strain evidence="10 11">DSM 15140</strain>
    </source>
</reference>
<dbReference type="Gene3D" id="3.40.710.10">
    <property type="entry name" value="DD-peptidase/beta-lactamase superfamily"/>
    <property type="match status" value="1"/>
</dbReference>
<dbReference type="SUPFAM" id="SSF56519">
    <property type="entry name" value="Penicillin binding protein dimerisation domain"/>
    <property type="match status" value="1"/>
</dbReference>
<evidence type="ECO:0000256" key="1">
    <source>
        <dbReference type="ARBA" id="ARBA00004370"/>
    </source>
</evidence>
<dbReference type="AlphaFoldDB" id="A0A366EIS4"/>
<dbReference type="UniPathway" id="UPA00219"/>
<comment type="catalytic activity">
    <reaction evidence="6">
        <text>Preferential cleavage: (Ac)2-L-Lys-D-Ala-|-D-Ala. Also transpeptidation of peptidyl-alanyl moieties that are N-acyl substituents of D-alanine.</text>
        <dbReference type="EC" id="3.4.16.4"/>
    </reaction>
</comment>
<proteinExistence type="inferred from homology"/>
<dbReference type="Proteomes" id="UP000252254">
    <property type="component" value="Unassembled WGS sequence"/>
</dbReference>
<evidence type="ECO:0000256" key="8">
    <source>
        <dbReference type="SAM" id="Phobius"/>
    </source>
</evidence>
<name>A0A366EIS4_9BACI</name>
<dbReference type="GO" id="GO:0009252">
    <property type="term" value="P:peptidoglycan biosynthetic process"/>
    <property type="evidence" value="ECO:0007669"/>
    <property type="project" value="UniProtKB-UniPathway"/>
</dbReference>
<protein>
    <recommendedName>
        <fullName evidence="4">serine-type D-Ala-D-Ala carboxypeptidase</fullName>
        <ecNumber evidence="4">3.4.16.4</ecNumber>
    </recommendedName>
</protein>
<dbReference type="InterPro" id="IPR001460">
    <property type="entry name" value="PCN-bd_Tpept"/>
</dbReference>
<feature type="domain" description="PASTA" evidence="9">
    <location>
        <begin position="599"/>
        <end position="659"/>
    </location>
</feature>
<sequence length="738" mass="81713">MKKNRTAQMMTNILTVIFVVIFLVLAGRFLYIQATGEVEGVNLDKLADSRRTSSYTIKANRGSIFDRNNMALAQNRATYSLYAIVDPTFSPNPEKVLRHVPKEDVQKTAKALATVLDVDAAKLAEAMQKGIDEGKFQVEFGTVGSQLSQQVKNDIDALELPGIQFNEEAKRYYPNGTFASQVIGLAQRDEEGMISGLTGIEAQLDDQLQGEDGSISYQRDKYGTKLLHPEEIIQQAKDGNNVYLTIDQKIQTFLEDAMSQVVKDYNPERITATVVNPKTGEILAMSNRPSYNPNDLGDVENWYNDVVSTPIEPGSTMKSFTVATAIEEGVFNPDEMYQSGRYKIDQIERPVTDYNQSWGTISYLEGVQRSSNVAMSKLVWEKIGPDTFLKYLKAFHFGQKTGIDLPREEAGKILFDYPIEQLTASYGQGTTVTPIQLIQAATAIANDGKMMKPYTIAKIEDAASGEVIKETKPEVVGKPISKETADQVLDILETVVTSEHGTAHNIYNLPDYSIAGKTGTAQIPGENGKYMIGHENYIFSFLGMAPKEDPELLMYVTVKQPELEPTESGSAPVSYIFKNVMENSLHYLDIQPDKEKEAKAAPTVFPAVTNQSPTKVKEKLENNGLQVTVIGDGDTVQKSNFAQGDQVVASDHVLLITDHPTMPSIHEWSQRDVLELAELLDLDLETMGNGYVTKQSVKKGTEIKEGTYIMVDFSLPNQDTENEKEKEATDESSEDSDG</sequence>
<dbReference type="Gene3D" id="3.90.1310.10">
    <property type="entry name" value="Penicillin-binding protein 2a (Domain 2)"/>
    <property type="match status" value="1"/>
</dbReference>
<dbReference type="Pfam" id="PF00905">
    <property type="entry name" value="Transpeptidase"/>
    <property type="match status" value="1"/>
</dbReference>
<dbReference type="InterPro" id="IPR005543">
    <property type="entry name" value="PASTA_dom"/>
</dbReference>
<organism evidence="10 11">
    <name type="scientific">Paraliobacillus ryukyuensis</name>
    <dbReference type="NCBI Taxonomy" id="200904"/>
    <lineage>
        <taxon>Bacteria</taxon>
        <taxon>Bacillati</taxon>
        <taxon>Bacillota</taxon>
        <taxon>Bacilli</taxon>
        <taxon>Bacillales</taxon>
        <taxon>Bacillaceae</taxon>
        <taxon>Paraliobacillus</taxon>
    </lineage>
</organism>
<dbReference type="PANTHER" id="PTHR30627:SF26">
    <property type="entry name" value="PENICILLIN-BINDING PROTEIN 2B"/>
    <property type="match status" value="1"/>
</dbReference>
<dbReference type="GO" id="GO:0009002">
    <property type="term" value="F:serine-type D-Ala-D-Ala carboxypeptidase activity"/>
    <property type="evidence" value="ECO:0007669"/>
    <property type="project" value="UniProtKB-EC"/>
</dbReference>
<comment type="caution">
    <text evidence="10">The sequence shown here is derived from an EMBL/GenBank/DDBJ whole genome shotgun (WGS) entry which is preliminary data.</text>
</comment>
<evidence type="ECO:0000313" key="10">
    <source>
        <dbReference type="EMBL" id="RBP01896.1"/>
    </source>
</evidence>
<comment type="pathway">
    <text evidence="2">Cell wall biogenesis; peptidoglycan biosynthesis.</text>
</comment>